<evidence type="ECO:0000256" key="3">
    <source>
        <dbReference type="SAM" id="Coils"/>
    </source>
</evidence>
<feature type="domain" description="Methyl-accepting transducer" evidence="5">
    <location>
        <begin position="150"/>
        <end position="386"/>
    </location>
</feature>
<dbReference type="RefSeq" id="WP_255226969.1">
    <property type="nucleotide sequence ID" value="NZ_JAJEKE010000005.1"/>
</dbReference>
<evidence type="ECO:0000259" key="5">
    <source>
        <dbReference type="PROSITE" id="PS50111"/>
    </source>
</evidence>
<dbReference type="SUPFAM" id="SSF103190">
    <property type="entry name" value="Sensory domain-like"/>
    <property type="match status" value="1"/>
</dbReference>
<comment type="caution">
    <text evidence="6">The sequence shown here is derived from an EMBL/GenBank/DDBJ whole genome shotgun (WGS) entry which is preliminary data.</text>
</comment>
<evidence type="ECO:0000313" key="6">
    <source>
        <dbReference type="EMBL" id="MCQ1529451.1"/>
    </source>
</evidence>
<dbReference type="InterPro" id="IPR004089">
    <property type="entry name" value="MCPsignal_dom"/>
</dbReference>
<protein>
    <submittedName>
        <fullName evidence="6">Methyl-accepting chemotaxis protein</fullName>
    </submittedName>
</protein>
<keyword evidence="7" id="KW-1185">Reference proteome</keyword>
<sequence>MKAKILIVVCLILILLFSGVYFAIQNTVDSVLHMVSPQYITSSQELDSFIIQFNSANQRPLILVIAGLMVATLLLAFVFFAYFFKAIDRFRNSIMDIADGQLTNRAKDIWIIEGIGDNINKITNNTKKVVCEIAAITQKIKDMSVNLSKSLEQNEVASQSIAQTITHIAEGSCEQSERTASAKISTQNMADNSNKIVQYAKKTQNIAGEMMDRVEENNKSINLLVGIMKSTAAGSIKTANDIQELGEEAVKINSITAAVTEISERTNMLALNAAIEAARAGESGKGFAVVADEVRKLAEQSADSADEIRKLIETIIGKINVITKETRDGAEQISQDISQADKTNESLEQIIEAAKATYDAVVQIIDLADESNKMAEDVDTMMEKININIQETAAGAEEVSASAEEQSASVQEMFEMANNLNDMTIEADSYLKSFINKVKIGDKEKKLINESFGILKDINSNINSKGISIDKASQALKDMSLKYKQLEYIGIINSDGDMVSASVPITGNNNYSHRPYFKESISGKEYYSEPYISNVSFNYCIAISIPYKDASQNTKGVLMADICIEK</sequence>
<dbReference type="Gene3D" id="3.30.450.20">
    <property type="entry name" value="PAS domain"/>
    <property type="match status" value="1"/>
</dbReference>
<dbReference type="SUPFAM" id="SSF58104">
    <property type="entry name" value="Methyl-accepting chemotaxis protein (MCP) signaling domain"/>
    <property type="match status" value="1"/>
</dbReference>
<name>A0ABT1NE88_9FIRM</name>
<reference evidence="6 7" key="1">
    <citation type="submission" date="2021-10" db="EMBL/GenBank/DDBJ databases">
        <title>Lutispora strain m25 sp. nov., a thermophilic, non-spore-forming bacterium isolated from a lab-scale methanogenic bioreactor digesting anaerobic sludge.</title>
        <authorList>
            <person name="El Houari A."/>
            <person name="Mcdonald J."/>
        </authorList>
    </citation>
    <scope>NUCLEOTIDE SEQUENCE [LARGE SCALE GENOMIC DNA]</scope>
    <source>
        <strain evidence="7">m25</strain>
    </source>
</reference>
<feature type="transmembrane region" description="Helical" evidence="4">
    <location>
        <begin position="61"/>
        <end position="84"/>
    </location>
</feature>
<proteinExistence type="predicted"/>
<dbReference type="EMBL" id="JAJEKE010000005">
    <property type="protein sequence ID" value="MCQ1529451.1"/>
    <property type="molecule type" value="Genomic_DNA"/>
</dbReference>
<dbReference type="CDD" id="cd18773">
    <property type="entry name" value="PDC1_HK_sensor"/>
    <property type="match status" value="1"/>
</dbReference>
<dbReference type="PANTHER" id="PTHR32089">
    <property type="entry name" value="METHYL-ACCEPTING CHEMOTAXIS PROTEIN MCPB"/>
    <property type="match status" value="1"/>
</dbReference>
<evidence type="ECO:0000256" key="1">
    <source>
        <dbReference type="ARBA" id="ARBA00023224"/>
    </source>
</evidence>
<keyword evidence="3" id="KW-0175">Coiled coil</keyword>
<organism evidence="6 7">
    <name type="scientific">Lutispora saccharofermentans</name>
    <dbReference type="NCBI Taxonomy" id="3024236"/>
    <lineage>
        <taxon>Bacteria</taxon>
        <taxon>Bacillati</taxon>
        <taxon>Bacillota</taxon>
        <taxon>Clostridia</taxon>
        <taxon>Lutisporales</taxon>
        <taxon>Lutisporaceae</taxon>
        <taxon>Lutispora</taxon>
    </lineage>
</organism>
<keyword evidence="4" id="KW-0472">Membrane</keyword>
<keyword evidence="4" id="KW-0812">Transmembrane</keyword>
<dbReference type="PANTHER" id="PTHR32089:SF112">
    <property type="entry name" value="LYSOZYME-LIKE PROTEIN-RELATED"/>
    <property type="match status" value="1"/>
</dbReference>
<dbReference type="InterPro" id="IPR029151">
    <property type="entry name" value="Sensor-like_sf"/>
</dbReference>
<feature type="coiled-coil region" evidence="3">
    <location>
        <begin position="330"/>
        <end position="357"/>
    </location>
</feature>
<keyword evidence="4" id="KW-1133">Transmembrane helix</keyword>
<dbReference type="Proteomes" id="UP001651880">
    <property type="component" value="Unassembled WGS sequence"/>
</dbReference>
<gene>
    <name evidence="6" type="ORF">LJD61_07770</name>
</gene>
<evidence type="ECO:0000256" key="2">
    <source>
        <dbReference type="PROSITE-ProRule" id="PRU00284"/>
    </source>
</evidence>
<evidence type="ECO:0000256" key="4">
    <source>
        <dbReference type="SAM" id="Phobius"/>
    </source>
</evidence>
<evidence type="ECO:0000313" key="7">
    <source>
        <dbReference type="Proteomes" id="UP001651880"/>
    </source>
</evidence>
<accession>A0ABT1NE88</accession>
<dbReference type="Gene3D" id="1.10.287.950">
    <property type="entry name" value="Methyl-accepting chemotaxis protein"/>
    <property type="match status" value="1"/>
</dbReference>
<dbReference type="PROSITE" id="PS50111">
    <property type="entry name" value="CHEMOTAXIS_TRANSDUC_2"/>
    <property type="match status" value="1"/>
</dbReference>
<keyword evidence="1 2" id="KW-0807">Transducer</keyword>
<dbReference type="SMART" id="SM00283">
    <property type="entry name" value="MA"/>
    <property type="match status" value="1"/>
</dbReference>
<dbReference type="Pfam" id="PF00015">
    <property type="entry name" value="MCPsignal"/>
    <property type="match status" value="1"/>
</dbReference>